<name>A0A7I7KA67_9MYCO</name>
<dbReference type="Pfam" id="PF07103">
    <property type="entry name" value="DUF1365"/>
    <property type="match status" value="1"/>
</dbReference>
<proteinExistence type="predicted"/>
<reference evidence="1 2" key="1">
    <citation type="journal article" date="2019" name="Emerg. Microbes Infect.">
        <title>Comprehensive subspecies identification of 175 nontuberculous mycobacteria species based on 7547 genomic profiles.</title>
        <authorList>
            <person name="Matsumoto Y."/>
            <person name="Kinjo T."/>
            <person name="Motooka D."/>
            <person name="Nabeya D."/>
            <person name="Jung N."/>
            <person name="Uechi K."/>
            <person name="Horii T."/>
            <person name="Iida T."/>
            <person name="Fujita J."/>
            <person name="Nakamura S."/>
        </authorList>
    </citation>
    <scope>NUCLEOTIDE SEQUENCE [LARGE SCALE GENOMIC DNA]</scope>
    <source>
        <strain evidence="1 2">JCM 6396</strain>
    </source>
</reference>
<organism evidence="1 2">
    <name type="scientific">Mycolicibacterium duvalii</name>
    <dbReference type="NCBI Taxonomy" id="39688"/>
    <lineage>
        <taxon>Bacteria</taxon>
        <taxon>Bacillati</taxon>
        <taxon>Actinomycetota</taxon>
        <taxon>Actinomycetes</taxon>
        <taxon>Mycobacteriales</taxon>
        <taxon>Mycobacteriaceae</taxon>
        <taxon>Mycolicibacterium</taxon>
    </lineage>
</organism>
<evidence type="ECO:0000313" key="2">
    <source>
        <dbReference type="Proteomes" id="UP000467006"/>
    </source>
</evidence>
<accession>A0A7I7KA67</accession>
<keyword evidence="2" id="KW-1185">Reference proteome</keyword>
<dbReference type="OrthoDB" id="9778801at2"/>
<dbReference type="Proteomes" id="UP000467006">
    <property type="component" value="Chromosome"/>
</dbReference>
<protein>
    <submittedName>
        <fullName evidence="1">Uncharacterized protein</fullName>
    </submittedName>
</protein>
<dbReference type="PANTHER" id="PTHR33973">
    <property type="entry name" value="OS07G0153300 PROTEIN"/>
    <property type="match status" value="1"/>
</dbReference>
<dbReference type="InterPro" id="IPR010775">
    <property type="entry name" value="DUF1365"/>
</dbReference>
<dbReference type="EMBL" id="AP022563">
    <property type="protein sequence ID" value="BBX20388.1"/>
    <property type="molecule type" value="Genomic_DNA"/>
</dbReference>
<dbReference type="KEGG" id="mdu:MDUV_52480"/>
<sequence>MRPDYRGGNRGSAALYRTRITHLRRAPVHHYFEHRSYSWFVDVDALPRLPRWLRPFAVFDARDHLWPAADDTLRGRVDAYLAGKGIDLGGGTVTALMHARVLGHVFNPLTLYWCHDVHGVLQCVIAEVHNLSGDRHAYLLPPADDHAVMVDKRFRASAFSGTDGHYLVRAPQPDDTLDVTISLHREHQPAFVATMRGTRRAAGIRQILALQVTAPLAPLMNVLSMRVQAALLWLRRVPLVPDRAGDRRVTTAASTPRHQLSTRRECPVGPIMARDRQETRSP</sequence>
<dbReference type="AlphaFoldDB" id="A0A7I7KA67"/>
<dbReference type="PANTHER" id="PTHR33973:SF4">
    <property type="entry name" value="OS07G0153300 PROTEIN"/>
    <property type="match status" value="1"/>
</dbReference>
<gene>
    <name evidence="1" type="ORF">MDUV_52480</name>
</gene>
<evidence type="ECO:0000313" key="1">
    <source>
        <dbReference type="EMBL" id="BBX20388.1"/>
    </source>
</evidence>